<name>A0A0E9QCE4_ANGAN</name>
<accession>A0A0E9QCE4</accession>
<protein>
    <submittedName>
        <fullName evidence="1">Uncharacterized protein</fullName>
    </submittedName>
</protein>
<reference evidence="1" key="1">
    <citation type="submission" date="2014-11" db="EMBL/GenBank/DDBJ databases">
        <authorList>
            <person name="Amaro Gonzalez C."/>
        </authorList>
    </citation>
    <scope>NUCLEOTIDE SEQUENCE</scope>
</reference>
<evidence type="ECO:0000313" key="1">
    <source>
        <dbReference type="EMBL" id="JAH14454.1"/>
    </source>
</evidence>
<dbReference type="EMBL" id="GBXM01094123">
    <property type="protein sequence ID" value="JAH14454.1"/>
    <property type="molecule type" value="Transcribed_RNA"/>
</dbReference>
<dbReference type="AlphaFoldDB" id="A0A0E9QCE4"/>
<organism evidence="1">
    <name type="scientific">Anguilla anguilla</name>
    <name type="common">European freshwater eel</name>
    <name type="synonym">Muraena anguilla</name>
    <dbReference type="NCBI Taxonomy" id="7936"/>
    <lineage>
        <taxon>Eukaryota</taxon>
        <taxon>Metazoa</taxon>
        <taxon>Chordata</taxon>
        <taxon>Craniata</taxon>
        <taxon>Vertebrata</taxon>
        <taxon>Euteleostomi</taxon>
        <taxon>Actinopterygii</taxon>
        <taxon>Neopterygii</taxon>
        <taxon>Teleostei</taxon>
        <taxon>Anguilliformes</taxon>
        <taxon>Anguillidae</taxon>
        <taxon>Anguilla</taxon>
    </lineage>
</organism>
<sequence length="34" mass="3718">MRPKAIGVLKANVRSAAHSLCNVLRILHYVGNSE</sequence>
<reference evidence="1" key="2">
    <citation type="journal article" date="2015" name="Fish Shellfish Immunol.">
        <title>Early steps in the European eel (Anguilla anguilla)-Vibrio vulnificus interaction in the gills: Role of the RtxA13 toxin.</title>
        <authorList>
            <person name="Callol A."/>
            <person name="Pajuelo D."/>
            <person name="Ebbesson L."/>
            <person name="Teles M."/>
            <person name="MacKenzie S."/>
            <person name="Amaro C."/>
        </authorList>
    </citation>
    <scope>NUCLEOTIDE SEQUENCE</scope>
</reference>
<proteinExistence type="predicted"/>